<dbReference type="OMA" id="GEMWAMM"/>
<reference evidence="11" key="1">
    <citation type="submission" date="2013-07" db="EMBL/GenBank/DDBJ databases">
        <title>The genome of Eucalyptus grandis.</title>
        <authorList>
            <person name="Schmutz J."/>
            <person name="Hayes R."/>
            <person name="Myburg A."/>
            <person name="Tuskan G."/>
            <person name="Grattapaglia D."/>
            <person name="Rokhsar D.S."/>
        </authorList>
    </citation>
    <scope>NUCLEOTIDE SEQUENCE</scope>
    <source>
        <tissue evidence="11">Leaf extractions</tissue>
    </source>
</reference>
<dbReference type="AlphaFoldDB" id="A0A059BE78"/>
<dbReference type="FunFam" id="3.10.20.90:FF:000185">
    <property type="entry name" value="UBX domain-containing protein 6"/>
    <property type="match status" value="1"/>
</dbReference>
<dbReference type="InParanoid" id="A0A059BE78"/>
<dbReference type="Gene3D" id="3.30.160.60">
    <property type="entry name" value="Classic Zinc Finger"/>
    <property type="match status" value="1"/>
</dbReference>
<feature type="domain" description="UBX" evidence="10">
    <location>
        <begin position="364"/>
        <end position="448"/>
    </location>
</feature>
<dbReference type="GO" id="GO:0008270">
    <property type="term" value="F:zinc ion binding"/>
    <property type="evidence" value="ECO:0007669"/>
    <property type="project" value="UniProtKB-KW"/>
</dbReference>
<feature type="compositionally biased region" description="Polar residues" evidence="9">
    <location>
        <begin position="17"/>
        <end position="26"/>
    </location>
</feature>
<keyword evidence="2" id="KW-0479">Metal-binding</keyword>
<dbReference type="PANTHER" id="PTHR47694:SF1">
    <property type="entry name" value="PLANT UBX DOMAIN-CONTAINING PROTEIN 2"/>
    <property type="match status" value="1"/>
</dbReference>
<dbReference type="InterPro" id="IPR006642">
    <property type="entry name" value="Rad18_UBZ4"/>
</dbReference>
<keyword evidence="6" id="KW-0862">Zinc</keyword>
<evidence type="ECO:0000256" key="6">
    <source>
        <dbReference type="ARBA" id="ARBA00022833"/>
    </source>
</evidence>
<dbReference type="EMBL" id="KK198759">
    <property type="protein sequence ID" value="KCW64507.1"/>
    <property type="molecule type" value="Genomic_DNA"/>
</dbReference>
<dbReference type="GO" id="GO:0050832">
    <property type="term" value="P:defense response to fungus"/>
    <property type="evidence" value="ECO:0000318"/>
    <property type="project" value="GO_Central"/>
</dbReference>
<dbReference type="SMART" id="SM00580">
    <property type="entry name" value="PUG"/>
    <property type="match status" value="1"/>
</dbReference>
<evidence type="ECO:0000313" key="11">
    <source>
        <dbReference type="EMBL" id="KCW64507.1"/>
    </source>
</evidence>
<organism evidence="11">
    <name type="scientific">Eucalyptus grandis</name>
    <name type="common">Flooded gum</name>
    <dbReference type="NCBI Taxonomy" id="71139"/>
    <lineage>
        <taxon>Eukaryota</taxon>
        <taxon>Viridiplantae</taxon>
        <taxon>Streptophyta</taxon>
        <taxon>Embryophyta</taxon>
        <taxon>Tracheophyta</taxon>
        <taxon>Spermatophyta</taxon>
        <taxon>Magnoliopsida</taxon>
        <taxon>eudicotyledons</taxon>
        <taxon>Gunneridae</taxon>
        <taxon>Pentapetalae</taxon>
        <taxon>rosids</taxon>
        <taxon>malvids</taxon>
        <taxon>Myrtales</taxon>
        <taxon>Myrtaceae</taxon>
        <taxon>Myrtoideae</taxon>
        <taxon>Eucalypteae</taxon>
        <taxon>Eucalyptus</taxon>
    </lineage>
</organism>
<dbReference type="GO" id="GO:0003677">
    <property type="term" value="F:DNA binding"/>
    <property type="evidence" value="ECO:0007669"/>
    <property type="project" value="InterPro"/>
</dbReference>
<evidence type="ECO:0000256" key="3">
    <source>
        <dbReference type="ARBA" id="ARBA00022763"/>
    </source>
</evidence>
<evidence type="ECO:0000256" key="2">
    <source>
        <dbReference type="ARBA" id="ARBA00022723"/>
    </source>
</evidence>
<dbReference type="Gene3D" id="1.20.58.2190">
    <property type="match status" value="1"/>
</dbReference>
<keyword evidence="8" id="KW-0234">DNA repair</keyword>
<evidence type="ECO:0000256" key="9">
    <source>
        <dbReference type="SAM" id="MobiDB-lite"/>
    </source>
</evidence>
<evidence type="ECO:0000256" key="4">
    <source>
        <dbReference type="ARBA" id="ARBA00022771"/>
    </source>
</evidence>
<dbReference type="SUPFAM" id="SSF54236">
    <property type="entry name" value="Ubiquitin-like"/>
    <property type="match status" value="1"/>
</dbReference>
<dbReference type="CDD" id="cd09212">
    <property type="entry name" value="PUB"/>
    <property type="match status" value="1"/>
</dbReference>
<dbReference type="PANTHER" id="PTHR47694">
    <property type="entry name" value="PLANT UBX DOMAIN-CONTAINING PROTEIN 2"/>
    <property type="match status" value="1"/>
</dbReference>
<dbReference type="eggNOG" id="KOG2699">
    <property type="taxonomic scope" value="Eukaryota"/>
</dbReference>
<dbReference type="Gramene" id="KCW64507">
    <property type="protein sequence ID" value="KCW64507"/>
    <property type="gene ID" value="EUGRSUZ_G02114"/>
</dbReference>
<gene>
    <name evidence="11" type="ORF">EUGRSUZ_G02114</name>
</gene>
<sequence length="473" mass="52614">MDDVKDKVKGFMKKVNNPFSGASSTGKFKGQGRVLGSSSSGPTNPIPARPPPQSVQSQPNPPPPQVSNPRPSQPPKAAVPDRGKLVSARNAEPDRKPVNGFDPFGSLITTGKRSQNGYSLNIVECPICNRSFQSEEEVSEHVDSCVAESRVEYDNEVGAQGLPSDEAEGRSELEACVGTFVSAKPPESSVDVVLKLFRNIAREPENAKFRRVRLSNPKIKEAIGDVAGGVELLEFVGFQLKEEDGEMWAMMDQPGEEQIRLVNRAVVLLEPKKFEESKKIDDAPAVVPSIVDKPMEKEKIDRQIRVFFSVPENIAAKIELPASFYNLSMDEVRREAEMRKKKMAESQLLIPKSYREKQLKAGRKRYTRTIIRVQFPDGVVLQGVFAPWELTGSLYEFVNSALKDPCLEFELMHPVLIKRRVIPHSPEPGQRATTLDDEDLVPSALIKFRPVETDSVVFTGLRNELLEISEPLQ</sequence>
<dbReference type="STRING" id="71139.A0A059BE78"/>
<dbReference type="SUPFAM" id="SSF143503">
    <property type="entry name" value="PUG domain-like"/>
    <property type="match status" value="1"/>
</dbReference>
<dbReference type="Pfam" id="PF09409">
    <property type="entry name" value="PUB"/>
    <property type="match status" value="1"/>
</dbReference>
<name>A0A059BE78_EUCGR</name>
<dbReference type="GO" id="GO:0016020">
    <property type="term" value="C:membrane"/>
    <property type="evidence" value="ECO:0007669"/>
    <property type="project" value="UniProtKB-SubCell"/>
</dbReference>
<dbReference type="InterPro" id="IPR036339">
    <property type="entry name" value="PUB-like_dom_sf"/>
</dbReference>
<comment type="subcellular location">
    <subcellularLocation>
        <location evidence="1">Membrane</location>
        <topology evidence="1">Peripheral membrane protein</topology>
    </subcellularLocation>
</comment>
<dbReference type="GO" id="GO:0006281">
    <property type="term" value="P:DNA repair"/>
    <property type="evidence" value="ECO:0007669"/>
    <property type="project" value="UniProtKB-KW"/>
</dbReference>
<evidence type="ECO:0000256" key="1">
    <source>
        <dbReference type="ARBA" id="ARBA00004170"/>
    </source>
</evidence>
<proteinExistence type="predicted"/>
<protein>
    <recommendedName>
        <fullName evidence="10">UBX domain-containing protein</fullName>
    </recommendedName>
</protein>
<evidence type="ECO:0000256" key="8">
    <source>
        <dbReference type="ARBA" id="ARBA00023204"/>
    </source>
</evidence>
<dbReference type="PROSITE" id="PS50033">
    <property type="entry name" value="UBX"/>
    <property type="match status" value="1"/>
</dbReference>
<dbReference type="Gene3D" id="3.10.20.90">
    <property type="entry name" value="Phosphatidylinositol 3-kinase Catalytic Subunit, Chain A, domain 1"/>
    <property type="match status" value="1"/>
</dbReference>
<keyword evidence="7" id="KW-0472">Membrane</keyword>
<keyword evidence="3" id="KW-0227">DNA damage</keyword>
<dbReference type="InterPro" id="IPR001012">
    <property type="entry name" value="UBX_dom"/>
</dbReference>
<dbReference type="SMART" id="SM00734">
    <property type="entry name" value="ZnF_Rad18"/>
    <property type="match status" value="1"/>
</dbReference>
<evidence type="ECO:0000256" key="5">
    <source>
        <dbReference type="ARBA" id="ARBA00022786"/>
    </source>
</evidence>
<keyword evidence="5" id="KW-0833">Ubl conjugation pathway</keyword>
<dbReference type="InterPro" id="IPR029071">
    <property type="entry name" value="Ubiquitin-like_domsf"/>
</dbReference>
<dbReference type="InterPro" id="IPR018997">
    <property type="entry name" value="PUB_domain"/>
</dbReference>
<dbReference type="FunCoup" id="A0A059BE78">
    <property type="interactions" value="2625"/>
</dbReference>
<feature type="region of interest" description="Disordered" evidence="9">
    <location>
        <begin position="1"/>
        <end position="104"/>
    </location>
</feature>
<evidence type="ECO:0000256" key="7">
    <source>
        <dbReference type="ARBA" id="ARBA00023136"/>
    </source>
</evidence>
<keyword evidence="4" id="KW-0863">Zinc-finger</keyword>
<accession>A0A059BE78</accession>
<evidence type="ECO:0000259" key="10">
    <source>
        <dbReference type="PROSITE" id="PS50033"/>
    </source>
</evidence>
<feature type="compositionally biased region" description="Pro residues" evidence="9">
    <location>
        <begin position="44"/>
        <end position="74"/>
    </location>
</feature>